<dbReference type="CDD" id="cd07814">
    <property type="entry name" value="SRPBCC_CalC_Aha1-like"/>
    <property type="match status" value="1"/>
</dbReference>
<protein>
    <submittedName>
        <fullName evidence="3">Uncharacterized conserved protein YndB, AHSA1/START domain</fullName>
    </submittedName>
</protein>
<evidence type="ECO:0000259" key="2">
    <source>
        <dbReference type="Pfam" id="PF08327"/>
    </source>
</evidence>
<keyword evidence="4" id="KW-1185">Reference proteome</keyword>
<dbReference type="EMBL" id="FWXS01000002">
    <property type="protein sequence ID" value="SMC45345.1"/>
    <property type="molecule type" value="Genomic_DNA"/>
</dbReference>
<evidence type="ECO:0000313" key="4">
    <source>
        <dbReference type="Proteomes" id="UP000192393"/>
    </source>
</evidence>
<dbReference type="InterPro" id="IPR013538">
    <property type="entry name" value="ASHA1/2-like_C"/>
</dbReference>
<reference evidence="4" key="1">
    <citation type="submission" date="2017-04" db="EMBL/GenBank/DDBJ databases">
        <authorList>
            <person name="Varghese N."/>
            <person name="Submissions S."/>
        </authorList>
    </citation>
    <scope>NUCLEOTIDE SEQUENCE [LARGE SCALE GENOMIC DNA]</scope>
    <source>
        <strain evidence="4">CGMCC 1.12708</strain>
    </source>
</reference>
<dbReference type="Proteomes" id="UP000192393">
    <property type="component" value="Unassembled WGS sequence"/>
</dbReference>
<sequence>MKPKLLYEFSVGENHAINIKREFAASLDKVWGAWTKAEFLDKWWAPKPYRVETKTMDFREGGKWLYAMVSPEGEKHWCNFNYSGVADSVSFRGEEVFCDEDGNERNDLPKTTWVNIFNEEAGITTASITLEFKSEEDLKAIIDMGFKEGFEMCLDQLDELLEELK</sequence>
<dbReference type="OrthoDB" id="9795306at2"/>
<comment type="similarity">
    <text evidence="1">Belongs to the AHA1 family.</text>
</comment>
<accession>A0A1W1ZAD1</accession>
<evidence type="ECO:0000256" key="1">
    <source>
        <dbReference type="ARBA" id="ARBA00006817"/>
    </source>
</evidence>
<dbReference type="SUPFAM" id="SSF55961">
    <property type="entry name" value="Bet v1-like"/>
    <property type="match status" value="1"/>
</dbReference>
<dbReference type="RefSeq" id="WP_084016464.1">
    <property type="nucleotide sequence ID" value="NZ_FWXS01000002.1"/>
</dbReference>
<organism evidence="3 4">
    <name type="scientific">Moheibacter sediminis</name>
    <dbReference type="NCBI Taxonomy" id="1434700"/>
    <lineage>
        <taxon>Bacteria</taxon>
        <taxon>Pseudomonadati</taxon>
        <taxon>Bacteroidota</taxon>
        <taxon>Flavobacteriia</taxon>
        <taxon>Flavobacteriales</taxon>
        <taxon>Weeksellaceae</taxon>
        <taxon>Moheibacter</taxon>
    </lineage>
</organism>
<name>A0A1W1ZAD1_9FLAO</name>
<dbReference type="InterPro" id="IPR023393">
    <property type="entry name" value="START-like_dom_sf"/>
</dbReference>
<feature type="domain" description="Activator of Hsp90 ATPase homologue 1/2-like C-terminal" evidence="2">
    <location>
        <begin position="25"/>
        <end position="162"/>
    </location>
</feature>
<evidence type="ECO:0000313" key="3">
    <source>
        <dbReference type="EMBL" id="SMC45345.1"/>
    </source>
</evidence>
<gene>
    <name evidence="3" type="ORF">SAMN06296427_102310</name>
</gene>
<dbReference type="Gene3D" id="3.30.530.20">
    <property type="match status" value="1"/>
</dbReference>
<dbReference type="AlphaFoldDB" id="A0A1W1ZAD1"/>
<dbReference type="Pfam" id="PF08327">
    <property type="entry name" value="AHSA1"/>
    <property type="match status" value="1"/>
</dbReference>
<dbReference type="STRING" id="1434700.SAMN06296427_102310"/>
<proteinExistence type="inferred from homology"/>